<evidence type="ECO:0000256" key="1">
    <source>
        <dbReference type="ARBA" id="ARBA00007677"/>
    </source>
</evidence>
<evidence type="ECO:0000256" key="3">
    <source>
        <dbReference type="PIRSR" id="PIRSR018153-1"/>
    </source>
</evidence>
<dbReference type="GO" id="GO:0016020">
    <property type="term" value="C:membrane"/>
    <property type="evidence" value="ECO:0007669"/>
    <property type="project" value="InterPro"/>
</dbReference>
<comment type="caution">
    <text evidence="4">The sequence shown here is derived from an EMBL/GenBank/DDBJ whole genome shotgun (WGS) entry which is preliminary data.</text>
</comment>
<dbReference type="OrthoDB" id="439943at2759"/>
<evidence type="ECO:0000313" key="4">
    <source>
        <dbReference type="EMBL" id="KAF8886687.1"/>
    </source>
</evidence>
<protein>
    <submittedName>
        <fullName evidence="4">Nucleotide-diphospho-sugar transferase</fullName>
    </submittedName>
</protein>
<name>A0A9P5NF34_GYMJU</name>
<dbReference type="Gene3D" id="3.90.550.10">
    <property type="entry name" value="Spore Coat Polysaccharide Biosynthesis Protein SpsA, Chain A"/>
    <property type="match status" value="1"/>
</dbReference>
<dbReference type="PIRSF" id="PIRSF018153">
    <property type="entry name" value="Glyco_trans_15"/>
    <property type="match status" value="1"/>
</dbReference>
<dbReference type="SUPFAM" id="SSF53448">
    <property type="entry name" value="Nucleotide-diphospho-sugar transferases"/>
    <property type="match status" value="1"/>
</dbReference>
<dbReference type="FunFam" id="3.90.550.10:FF:000051">
    <property type="entry name" value="Alpha-1,2-mannosyltransferase (Ktr4)"/>
    <property type="match status" value="1"/>
</dbReference>
<dbReference type="EMBL" id="JADNYJ010000094">
    <property type="protein sequence ID" value="KAF8886687.1"/>
    <property type="molecule type" value="Genomic_DNA"/>
</dbReference>
<dbReference type="InterPro" id="IPR029044">
    <property type="entry name" value="Nucleotide-diphossugar_trans"/>
</dbReference>
<sequence>MVDRHLHTLRPLHQPRSAGKLPNDQVYSNRRANATFLILCRNDQLWDTVHSVREIEDRFNHIYHYPYVFLNEVPFTDEFKYVLSTIVSSNAEFGLIPHDHWFQPEWIDEERATQSRNAMVAEDIIYGGSVPYRNMCRFNSGFFFRHPLMQKYKWYWRIEPDVHFHCDIQFDPFLHMENNNKTYAFTISMTEFERTITTLWDHVQDFIKIHPEYVAEDNSMENIICATVRPACLFLSLANSTTPPVWSNFEIADMEFWRGEAYVSGFYYERWGDAPVHSIAASLFASRDQIQFFDEIGYEHAPYTHCPKSDNWQKGKCSCNPLNNFDSDGISCLNKFQRFMDT</sequence>
<dbReference type="GO" id="GO:0000026">
    <property type="term" value="F:alpha-1,2-mannosyltransferase activity"/>
    <property type="evidence" value="ECO:0007669"/>
    <property type="project" value="TreeGrafter"/>
</dbReference>
<organism evidence="4 5">
    <name type="scientific">Gymnopilus junonius</name>
    <name type="common">Spectacular rustgill mushroom</name>
    <name type="synonym">Gymnopilus spectabilis subsp. junonius</name>
    <dbReference type="NCBI Taxonomy" id="109634"/>
    <lineage>
        <taxon>Eukaryota</taxon>
        <taxon>Fungi</taxon>
        <taxon>Dikarya</taxon>
        <taxon>Basidiomycota</taxon>
        <taxon>Agaricomycotina</taxon>
        <taxon>Agaricomycetes</taxon>
        <taxon>Agaricomycetidae</taxon>
        <taxon>Agaricales</taxon>
        <taxon>Agaricineae</taxon>
        <taxon>Hymenogastraceae</taxon>
        <taxon>Gymnopilus</taxon>
    </lineage>
</organism>
<gene>
    <name evidence="4" type="ORF">CPB84DRAFT_1816696</name>
</gene>
<comment type="similarity">
    <text evidence="1">Belongs to the glycosyltransferase 15 family.</text>
</comment>
<dbReference type="GO" id="GO:0000032">
    <property type="term" value="P:cell wall mannoprotein biosynthetic process"/>
    <property type="evidence" value="ECO:0007669"/>
    <property type="project" value="TreeGrafter"/>
</dbReference>
<reference evidence="4" key="1">
    <citation type="submission" date="2020-11" db="EMBL/GenBank/DDBJ databases">
        <authorList>
            <consortium name="DOE Joint Genome Institute"/>
            <person name="Ahrendt S."/>
            <person name="Riley R."/>
            <person name="Andreopoulos W."/>
            <person name="LaButti K."/>
            <person name="Pangilinan J."/>
            <person name="Ruiz-duenas F.J."/>
            <person name="Barrasa J.M."/>
            <person name="Sanchez-Garcia M."/>
            <person name="Camarero S."/>
            <person name="Miyauchi S."/>
            <person name="Serrano A."/>
            <person name="Linde D."/>
            <person name="Babiker R."/>
            <person name="Drula E."/>
            <person name="Ayuso-Fernandez I."/>
            <person name="Pacheco R."/>
            <person name="Padilla G."/>
            <person name="Ferreira P."/>
            <person name="Barriuso J."/>
            <person name="Kellner H."/>
            <person name="Castanera R."/>
            <person name="Alfaro M."/>
            <person name="Ramirez L."/>
            <person name="Pisabarro A.G."/>
            <person name="Kuo A."/>
            <person name="Tritt A."/>
            <person name="Lipzen A."/>
            <person name="He G."/>
            <person name="Yan M."/>
            <person name="Ng V."/>
            <person name="Cullen D."/>
            <person name="Martin F."/>
            <person name="Rosso M.-N."/>
            <person name="Henrissat B."/>
            <person name="Hibbett D."/>
            <person name="Martinez A.T."/>
            <person name="Grigoriev I.V."/>
        </authorList>
    </citation>
    <scope>NUCLEOTIDE SEQUENCE</scope>
    <source>
        <strain evidence="4">AH 44721</strain>
    </source>
</reference>
<evidence type="ECO:0000256" key="2">
    <source>
        <dbReference type="ARBA" id="ARBA00022679"/>
    </source>
</evidence>
<dbReference type="PANTHER" id="PTHR31121">
    <property type="entry name" value="ALPHA-1,2 MANNOSYLTRANSFERASE KTR1"/>
    <property type="match status" value="1"/>
</dbReference>
<dbReference type="InterPro" id="IPR002685">
    <property type="entry name" value="Glyco_trans_15"/>
</dbReference>
<dbReference type="GO" id="GO:0006487">
    <property type="term" value="P:protein N-linked glycosylation"/>
    <property type="evidence" value="ECO:0007669"/>
    <property type="project" value="TreeGrafter"/>
</dbReference>
<keyword evidence="2 4" id="KW-0808">Transferase</keyword>
<dbReference type="Pfam" id="PF01793">
    <property type="entry name" value="Glyco_transf_15"/>
    <property type="match status" value="1"/>
</dbReference>
<dbReference type="Proteomes" id="UP000724874">
    <property type="component" value="Unassembled WGS sequence"/>
</dbReference>
<dbReference type="GO" id="GO:0005794">
    <property type="term" value="C:Golgi apparatus"/>
    <property type="evidence" value="ECO:0007669"/>
    <property type="project" value="TreeGrafter"/>
</dbReference>
<evidence type="ECO:0000313" key="5">
    <source>
        <dbReference type="Proteomes" id="UP000724874"/>
    </source>
</evidence>
<dbReference type="AlphaFoldDB" id="A0A9P5NF34"/>
<keyword evidence="5" id="KW-1185">Reference proteome</keyword>
<accession>A0A9P5NF34</accession>
<proteinExistence type="inferred from homology"/>
<feature type="active site" description="Nucleophile" evidence="3">
    <location>
        <position position="250"/>
    </location>
</feature>
<dbReference type="PANTHER" id="PTHR31121:SF6">
    <property type="entry name" value="ALPHA-1,2 MANNOSYLTRANSFERASE KTR1"/>
    <property type="match status" value="1"/>
</dbReference>